<dbReference type="InterPro" id="IPR019882">
    <property type="entry name" value="CHP03643"/>
</dbReference>
<evidence type="ECO:0000313" key="1">
    <source>
        <dbReference type="EMBL" id="SMG39276.1"/>
    </source>
</evidence>
<gene>
    <name evidence="1" type="ORF">SAMN05661096_02618</name>
</gene>
<name>A0A1X7KDN3_9BACT</name>
<dbReference type="STRING" id="1028.SAMN05661096_02618"/>
<accession>A0A1X7KDN3</accession>
<proteinExistence type="predicted"/>
<evidence type="ECO:0000313" key="2">
    <source>
        <dbReference type="Proteomes" id="UP000193804"/>
    </source>
</evidence>
<keyword evidence="2" id="KW-1185">Reference proteome</keyword>
<dbReference type="Pfam" id="PF10985">
    <property type="entry name" value="DUF2805"/>
    <property type="match status" value="1"/>
</dbReference>
<reference evidence="2" key="1">
    <citation type="submission" date="2017-04" db="EMBL/GenBank/DDBJ databases">
        <authorList>
            <person name="Varghese N."/>
            <person name="Submissions S."/>
        </authorList>
    </citation>
    <scope>NUCLEOTIDE SEQUENCE [LARGE SCALE GENOMIC DNA]</scope>
    <source>
        <strain evidence="2">DSM 4125</strain>
    </source>
</reference>
<sequence length="100" mass="12119">MLSICSFSMKKIKDLKPEEIDRIIEMGWEDRTTFDAIFNQFGISEKQTIKIMRKEMKASSFRMWRKRVQGRRTKHEALRKDEVKRFKSTRQKAISLNKYK</sequence>
<dbReference type="Proteomes" id="UP000193804">
    <property type="component" value="Unassembled WGS sequence"/>
</dbReference>
<dbReference type="NCBIfam" id="TIGR03643">
    <property type="entry name" value="TIGR03643 family protein"/>
    <property type="match status" value="1"/>
</dbReference>
<dbReference type="EMBL" id="FXAW01000005">
    <property type="protein sequence ID" value="SMG39276.1"/>
    <property type="molecule type" value="Genomic_DNA"/>
</dbReference>
<protein>
    <submittedName>
        <fullName evidence="1">TIGR03643 family protein</fullName>
    </submittedName>
</protein>
<organism evidence="1 2">
    <name type="scientific">Marivirga sericea</name>
    <dbReference type="NCBI Taxonomy" id="1028"/>
    <lineage>
        <taxon>Bacteria</taxon>
        <taxon>Pseudomonadati</taxon>
        <taxon>Bacteroidota</taxon>
        <taxon>Cytophagia</taxon>
        <taxon>Cytophagales</taxon>
        <taxon>Marivirgaceae</taxon>
        <taxon>Marivirga</taxon>
    </lineage>
</organism>
<dbReference type="AlphaFoldDB" id="A0A1X7KDN3"/>